<dbReference type="PANTHER" id="PTHR36886:SF3">
    <property type="entry name" value="PROTEIN FRIGIDA-ESSENTIAL 1"/>
    <property type="match status" value="1"/>
</dbReference>
<feature type="domain" description="SURP motif" evidence="4">
    <location>
        <begin position="47"/>
        <end position="89"/>
    </location>
</feature>
<dbReference type="SUPFAM" id="SSF109905">
    <property type="entry name" value="Surp module (SWAP domain)"/>
    <property type="match status" value="1"/>
</dbReference>
<feature type="compositionally biased region" description="Low complexity" evidence="2">
    <location>
        <begin position="12"/>
        <end position="25"/>
    </location>
</feature>
<feature type="compositionally biased region" description="Polar residues" evidence="2">
    <location>
        <begin position="778"/>
        <end position="796"/>
    </location>
</feature>
<name>A0ABP0XL87_9BRYO</name>
<feature type="compositionally biased region" description="Basic and acidic residues" evidence="2">
    <location>
        <begin position="115"/>
        <end position="128"/>
    </location>
</feature>
<feature type="compositionally biased region" description="Polar residues" evidence="2">
    <location>
        <begin position="899"/>
        <end position="935"/>
    </location>
</feature>
<gene>
    <name evidence="5" type="ORF">CSSPJE1EN1_LOCUS24885</name>
</gene>
<feature type="compositionally biased region" description="Basic and acidic residues" evidence="2">
    <location>
        <begin position="433"/>
        <end position="454"/>
    </location>
</feature>
<feature type="compositionally biased region" description="Gly residues" evidence="2">
    <location>
        <begin position="502"/>
        <end position="513"/>
    </location>
</feature>
<dbReference type="InterPro" id="IPR000571">
    <property type="entry name" value="Znf_CCCH"/>
</dbReference>
<sequence>MQGGRRMVPNVSGPYPGFPPSSSQPLVADNFPIDPPSMPRDPEMLKNIDLLSSFVVKNGPEFEQLARTKQIGDPKFGFLFGGEPDTDAAIGQRYYEWKKQALKASLQSQSGSGLHSERPSAQDAEKLTSDAPPSPVGSDMDMEDDFSAPAPALEKKVASRIVQPVDTKAFPVIEDKEQVDFLSLSEGKDYRTVAPGAGLLGETGTGPKENLPPESRRRRGGSCMEDISPPRKSVSPSQQPLSRSRDRVSDQDRKPSSVANGHHGEGTPRSSRWAPPEPSFILEAPQSNETSSLQKPKKSETAEKLEAVTPPRADDLDPPGKNDTCQRFQTMRIQDPKNAIRDSSVLEPEGPTVDEFGRLVRRATSDSDGDDTRHGKKRRRSPSRSQSRSRSPGEHLRRHHSRSRSPPRRRRRSRSHSHSSRRHRSYSPSPPPRDSRRGAESSWGSDRRFQERGARRGGQGERGGGSQPACFDFSRGRCFRGSSCRFLHADNNSNGASSGELPGRGGGRYGSRGGRSRQGDNNDDGEWARSGGRSSTGWTDEGSRARRNWDSNTSEKGKENENMSEKVLEDKERHKPEGSPSGDYGDDQSAKLVKAETKEKSDGKNVKGKPSAFTDPPPLARLPTSAPFSLPHSSTFTTTDVVNSSIATLPPQAPEISGSQVFSSLPSAQPVPAFATDVSEKNYTTHALMMQQPGFDGSLPPPPPLPPFMEHHHSSQLQASYPNPVPQSSAYSQISGHLHPAGFPQMGIQHPPIPLRPGSAWPTAHTVNQPIQGYGIPGSTSTPPQQTNLQPFSQQHPHVSASKEQYDPLMADSFEPEPPGAREVVPKPELGGPRDISMVIMERVSPGLPSRHHPVTSTTVNQGESLVTETLSPTTLVPTGKQRSHSAIESLHAHPATVVSTHGSFPSHINNQVSSGLENVSPATDENQNWNSGPVTSEKESGPTGDTKDRDHNQLQSAKNDKEEHSRVGRDKEGRVKEGRGLTLVRAAVTEYVKDVLKPTWREGHMSKEAFKTIAKKAVDKVLGALQPHQIPKTPEKVDTYMTSSRPKILKLVQGYVDKYVKV</sequence>
<feature type="compositionally biased region" description="Basic and acidic residues" evidence="2">
    <location>
        <begin position="243"/>
        <end position="255"/>
    </location>
</feature>
<feature type="region of interest" description="Disordered" evidence="2">
    <location>
        <begin position="899"/>
        <end position="976"/>
    </location>
</feature>
<evidence type="ECO:0000256" key="2">
    <source>
        <dbReference type="SAM" id="MobiDB-lite"/>
    </source>
</evidence>
<keyword evidence="1" id="KW-0863">Zinc-finger</keyword>
<feature type="compositionally biased region" description="Gly residues" evidence="2">
    <location>
        <begin position="456"/>
        <end position="466"/>
    </location>
</feature>
<evidence type="ECO:0000259" key="4">
    <source>
        <dbReference type="PROSITE" id="PS50128"/>
    </source>
</evidence>
<dbReference type="InterPro" id="IPR000061">
    <property type="entry name" value="Surp"/>
</dbReference>
<dbReference type="Gene3D" id="1.10.10.790">
    <property type="entry name" value="Surp module"/>
    <property type="match status" value="1"/>
</dbReference>
<feature type="region of interest" description="Disordered" evidence="2">
    <location>
        <begin position="106"/>
        <end position="624"/>
    </location>
</feature>
<feature type="region of interest" description="Disordered" evidence="2">
    <location>
        <begin position="1"/>
        <end position="40"/>
    </location>
</feature>
<evidence type="ECO:0008006" key="7">
    <source>
        <dbReference type="Google" id="ProtNLM"/>
    </source>
</evidence>
<dbReference type="InterPro" id="IPR035967">
    <property type="entry name" value="SWAP/Surp_sf"/>
</dbReference>
<feature type="compositionally biased region" description="Basic and acidic residues" evidence="2">
    <location>
        <begin position="541"/>
        <end position="577"/>
    </location>
</feature>
<feature type="compositionally biased region" description="Polar residues" evidence="2">
    <location>
        <begin position="285"/>
        <end position="294"/>
    </location>
</feature>
<evidence type="ECO:0000259" key="3">
    <source>
        <dbReference type="PROSITE" id="PS50103"/>
    </source>
</evidence>
<dbReference type="InterPro" id="IPR052650">
    <property type="entry name" value="Zinc_finger_CCCH"/>
</dbReference>
<dbReference type="EMBL" id="OZ020104">
    <property type="protein sequence ID" value="CAK9279407.1"/>
    <property type="molecule type" value="Genomic_DNA"/>
</dbReference>
<feature type="compositionally biased region" description="Basic and acidic residues" evidence="2">
    <location>
        <begin position="593"/>
        <end position="605"/>
    </location>
</feature>
<feature type="region of interest" description="Disordered" evidence="2">
    <location>
        <begin position="776"/>
        <end position="796"/>
    </location>
</feature>
<feature type="zinc finger region" description="C3H1-type" evidence="1">
    <location>
        <begin position="464"/>
        <end position="491"/>
    </location>
</feature>
<feature type="domain" description="C3H1-type" evidence="3">
    <location>
        <begin position="464"/>
        <end position="491"/>
    </location>
</feature>
<keyword evidence="6" id="KW-1185">Reference proteome</keyword>
<reference evidence="5" key="1">
    <citation type="submission" date="2024-02" db="EMBL/GenBank/DDBJ databases">
        <authorList>
            <consortium name="ELIXIR-Norway"/>
            <consortium name="Elixir Norway"/>
        </authorList>
    </citation>
    <scope>NUCLEOTIDE SEQUENCE</scope>
</reference>
<evidence type="ECO:0000256" key="1">
    <source>
        <dbReference type="PROSITE-ProRule" id="PRU00723"/>
    </source>
</evidence>
<proteinExistence type="predicted"/>
<feature type="compositionally biased region" description="Basic and acidic residues" evidence="2">
    <location>
        <begin position="937"/>
        <end position="976"/>
    </location>
</feature>
<protein>
    <recommendedName>
        <fullName evidence="7">C3H1-type domain-containing protein</fullName>
    </recommendedName>
</protein>
<dbReference type="SMART" id="SM00356">
    <property type="entry name" value="ZnF_C3H1"/>
    <property type="match status" value="1"/>
</dbReference>
<dbReference type="SMART" id="SM00648">
    <property type="entry name" value="SWAP"/>
    <property type="match status" value="1"/>
</dbReference>
<dbReference type="Pfam" id="PF01805">
    <property type="entry name" value="Surp"/>
    <property type="match status" value="1"/>
</dbReference>
<keyword evidence="1" id="KW-0862">Zinc</keyword>
<dbReference type="PANTHER" id="PTHR36886">
    <property type="entry name" value="PROTEIN FRIGIDA-ESSENTIAL 1"/>
    <property type="match status" value="1"/>
</dbReference>
<feature type="compositionally biased region" description="Basic and acidic residues" evidence="2">
    <location>
        <begin position="297"/>
        <end position="320"/>
    </location>
</feature>
<keyword evidence="1" id="KW-0479">Metal-binding</keyword>
<dbReference type="PROSITE" id="PS50103">
    <property type="entry name" value="ZF_C3H1"/>
    <property type="match status" value="1"/>
</dbReference>
<evidence type="ECO:0000313" key="5">
    <source>
        <dbReference type="EMBL" id="CAK9279407.1"/>
    </source>
</evidence>
<feature type="compositionally biased region" description="Basic residues" evidence="2">
    <location>
        <begin position="396"/>
        <end position="425"/>
    </location>
</feature>
<accession>A0ABP0XL87</accession>
<dbReference type="Proteomes" id="UP001497444">
    <property type="component" value="Chromosome 9"/>
</dbReference>
<evidence type="ECO:0000313" key="6">
    <source>
        <dbReference type="Proteomes" id="UP001497444"/>
    </source>
</evidence>
<dbReference type="PROSITE" id="PS50128">
    <property type="entry name" value="SURP"/>
    <property type="match status" value="1"/>
</dbReference>
<organism evidence="5 6">
    <name type="scientific">Sphagnum jensenii</name>
    <dbReference type="NCBI Taxonomy" id="128206"/>
    <lineage>
        <taxon>Eukaryota</taxon>
        <taxon>Viridiplantae</taxon>
        <taxon>Streptophyta</taxon>
        <taxon>Embryophyta</taxon>
        <taxon>Bryophyta</taxon>
        <taxon>Sphagnophytina</taxon>
        <taxon>Sphagnopsida</taxon>
        <taxon>Sphagnales</taxon>
        <taxon>Sphagnaceae</taxon>
        <taxon>Sphagnum</taxon>
    </lineage>
</organism>
<feature type="compositionally biased region" description="Polar residues" evidence="2">
    <location>
        <begin position="323"/>
        <end position="332"/>
    </location>
</feature>